<dbReference type="Proteomes" id="UP000501648">
    <property type="component" value="Chromosome"/>
</dbReference>
<evidence type="ECO:0000256" key="7">
    <source>
        <dbReference type="ARBA" id="ARBA00038151"/>
    </source>
</evidence>
<evidence type="ECO:0000256" key="5">
    <source>
        <dbReference type="ARBA" id="ARBA00022989"/>
    </source>
</evidence>
<proteinExistence type="inferred from homology"/>
<evidence type="ECO:0000313" key="11">
    <source>
        <dbReference type="EMBL" id="QJQ02478.1"/>
    </source>
</evidence>
<reference evidence="11 12" key="1">
    <citation type="journal article" date="2012" name="J. Bacteriol.">
        <title>Genome sequence of the pathogenic Herbaspirillum seropedicae strain Os34, isolated from rice roots.</title>
        <authorList>
            <person name="Ye W."/>
            <person name="Ye S."/>
            <person name="Liu J."/>
            <person name="Chang S."/>
            <person name="Chen M."/>
            <person name="Zhu B."/>
            <person name="Guo L."/>
            <person name="An Q."/>
        </authorList>
    </citation>
    <scope>NUCLEOTIDE SEQUENCE [LARGE SCALE GENOMIC DNA]</scope>
    <source>
        <strain evidence="11 12">Os34</strain>
    </source>
</reference>
<feature type="transmembrane region" description="Helical" evidence="10">
    <location>
        <begin position="33"/>
        <end position="50"/>
    </location>
</feature>
<evidence type="ECO:0000256" key="4">
    <source>
        <dbReference type="ARBA" id="ARBA00022692"/>
    </source>
</evidence>
<dbReference type="InterPro" id="IPR037185">
    <property type="entry name" value="EmrE-like"/>
</dbReference>
<keyword evidence="3" id="KW-1003">Cell membrane</keyword>
<dbReference type="SUPFAM" id="SSF103481">
    <property type="entry name" value="Multidrug resistance efflux transporter EmrE"/>
    <property type="match status" value="1"/>
</dbReference>
<dbReference type="RefSeq" id="WP_017455534.1">
    <property type="nucleotide sequence ID" value="NZ_CP008956.1"/>
</dbReference>
<evidence type="ECO:0000256" key="6">
    <source>
        <dbReference type="ARBA" id="ARBA00023136"/>
    </source>
</evidence>
<dbReference type="EMBL" id="CP008956">
    <property type="protein sequence ID" value="QJQ02478.1"/>
    <property type="molecule type" value="Genomic_DNA"/>
</dbReference>
<feature type="transmembrane region" description="Helical" evidence="10">
    <location>
        <begin position="57"/>
        <end position="78"/>
    </location>
</feature>
<organism evidence="11 12">
    <name type="scientific">Herbaspirillum rubrisubalbicans Os34</name>
    <dbReference type="NCBI Taxonomy" id="1235827"/>
    <lineage>
        <taxon>Bacteria</taxon>
        <taxon>Pseudomonadati</taxon>
        <taxon>Pseudomonadota</taxon>
        <taxon>Betaproteobacteria</taxon>
        <taxon>Burkholderiales</taxon>
        <taxon>Oxalobacteraceae</taxon>
        <taxon>Herbaspirillum</taxon>
    </lineage>
</organism>
<evidence type="ECO:0000256" key="3">
    <source>
        <dbReference type="ARBA" id="ARBA00022475"/>
    </source>
</evidence>
<feature type="transmembrane region" description="Helical" evidence="10">
    <location>
        <begin position="84"/>
        <end position="102"/>
    </location>
</feature>
<comment type="subcellular location">
    <subcellularLocation>
        <location evidence="1 9">Cell membrane</location>
        <topology evidence="1 9">Multi-pass membrane protein</topology>
    </subcellularLocation>
</comment>
<evidence type="ECO:0000256" key="1">
    <source>
        <dbReference type="ARBA" id="ARBA00004651"/>
    </source>
</evidence>
<evidence type="ECO:0000256" key="9">
    <source>
        <dbReference type="RuleBase" id="RU003942"/>
    </source>
</evidence>
<evidence type="ECO:0000256" key="8">
    <source>
        <dbReference type="ARBA" id="ARBA00039168"/>
    </source>
</evidence>
<keyword evidence="5 10" id="KW-1133">Transmembrane helix</keyword>
<evidence type="ECO:0000256" key="10">
    <source>
        <dbReference type="SAM" id="Phobius"/>
    </source>
</evidence>
<dbReference type="FunFam" id="1.10.3730.20:FF:000001">
    <property type="entry name" value="Quaternary ammonium compound resistance transporter SugE"/>
    <property type="match status" value="1"/>
</dbReference>
<dbReference type="GO" id="GO:1990961">
    <property type="term" value="P:xenobiotic detoxification by transmembrane export across the plasma membrane"/>
    <property type="evidence" value="ECO:0007669"/>
    <property type="project" value="UniProtKB-ARBA"/>
</dbReference>
<dbReference type="PANTHER" id="PTHR30561">
    <property type="entry name" value="SMR FAMILY PROTON-DEPENDENT DRUG EFFLUX TRANSPORTER SUGE"/>
    <property type="match status" value="1"/>
</dbReference>
<dbReference type="GO" id="GO:0005886">
    <property type="term" value="C:plasma membrane"/>
    <property type="evidence" value="ECO:0007669"/>
    <property type="project" value="UniProtKB-SubCell"/>
</dbReference>
<dbReference type="InterPro" id="IPR045324">
    <property type="entry name" value="Small_multidrug_res"/>
</dbReference>
<name>A0A6M3ZV71_9BURK</name>
<dbReference type="PANTHER" id="PTHR30561:SF0">
    <property type="entry name" value="GUANIDINIUM EXPORTER"/>
    <property type="match status" value="1"/>
</dbReference>
<gene>
    <name evidence="11" type="ORF">C798_20265</name>
</gene>
<evidence type="ECO:0000313" key="12">
    <source>
        <dbReference type="Proteomes" id="UP000501648"/>
    </source>
</evidence>
<protein>
    <recommendedName>
        <fullName evidence="8">Guanidinium exporter</fullName>
    </recommendedName>
</protein>
<evidence type="ECO:0000256" key="2">
    <source>
        <dbReference type="ARBA" id="ARBA00022448"/>
    </source>
</evidence>
<dbReference type="Gene3D" id="1.10.3730.20">
    <property type="match status" value="1"/>
</dbReference>
<sequence length="104" mass="11160">MAWLYLFLAALCEIAMGTSLKMNEGWTRPLPSIAAVSSGLLSIYLLALSLRTLPMGMAYAVWTGTGAVGLVAIGIFCFHETASPTRLIFVSLTFVGLIGLRFSE</sequence>
<dbReference type="GO" id="GO:0022857">
    <property type="term" value="F:transmembrane transporter activity"/>
    <property type="evidence" value="ECO:0007669"/>
    <property type="project" value="InterPro"/>
</dbReference>
<dbReference type="InterPro" id="IPR000390">
    <property type="entry name" value="Small_drug/metabolite_transptr"/>
</dbReference>
<accession>A0A6M3ZV71</accession>
<dbReference type="Pfam" id="PF00893">
    <property type="entry name" value="Multi_Drug_Res"/>
    <property type="match status" value="1"/>
</dbReference>
<comment type="similarity">
    <text evidence="7">Belongs to the drug/metabolite transporter (DMT) superfamily. Small multidrug resistance (SMR) (TC 2.A.7.1) family. Gdx/SugE subfamily.</text>
</comment>
<keyword evidence="6 10" id="KW-0472">Membrane</keyword>
<dbReference type="AlphaFoldDB" id="A0A6M3ZV71"/>
<keyword evidence="4 9" id="KW-0812">Transmembrane</keyword>
<keyword evidence="2" id="KW-0813">Transport</keyword>